<evidence type="ECO:0000256" key="5">
    <source>
        <dbReference type="SAM" id="SignalP"/>
    </source>
</evidence>
<dbReference type="InterPro" id="IPR050738">
    <property type="entry name" value="Sulfatase"/>
</dbReference>
<dbReference type="GO" id="GO:0046872">
    <property type="term" value="F:metal ion binding"/>
    <property type="evidence" value="ECO:0007669"/>
    <property type="project" value="UniProtKB-KW"/>
</dbReference>
<evidence type="ECO:0000313" key="7">
    <source>
        <dbReference type="EMBL" id="QDU55269.1"/>
    </source>
</evidence>
<reference evidence="7 8" key="1">
    <citation type="submission" date="2019-02" db="EMBL/GenBank/DDBJ databases">
        <title>Deep-cultivation of Planctomycetes and their phenomic and genomic characterization uncovers novel biology.</title>
        <authorList>
            <person name="Wiegand S."/>
            <person name="Jogler M."/>
            <person name="Boedeker C."/>
            <person name="Pinto D."/>
            <person name="Vollmers J."/>
            <person name="Rivas-Marin E."/>
            <person name="Kohn T."/>
            <person name="Peeters S.H."/>
            <person name="Heuer A."/>
            <person name="Rast P."/>
            <person name="Oberbeckmann S."/>
            <person name="Bunk B."/>
            <person name="Jeske O."/>
            <person name="Meyerdierks A."/>
            <person name="Storesund J.E."/>
            <person name="Kallscheuer N."/>
            <person name="Luecker S."/>
            <person name="Lage O.M."/>
            <person name="Pohl T."/>
            <person name="Merkel B.J."/>
            <person name="Hornburger P."/>
            <person name="Mueller R.-W."/>
            <person name="Bruemmer F."/>
            <person name="Labrenz M."/>
            <person name="Spormann A.M."/>
            <person name="Op den Camp H."/>
            <person name="Overmann J."/>
            <person name="Amann R."/>
            <person name="Jetten M.S.M."/>
            <person name="Mascher T."/>
            <person name="Medema M.H."/>
            <person name="Devos D.P."/>
            <person name="Kaster A.-K."/>
            <person name="Ovreas L."/>
            <person name="Rohde M."/>
            <person name="Galperin M.Y."/>
            <person name="Jogler C."/>
        </authorList>
    </citation>
    <scope>NUCLEOTIDE SEQUENCE [LARGE SCALE GENOMIC DNA]</scope>
    <source>
        <strain evidence="7 8">Pan181</strain>
    </source>
</reference>
<evidence type="ECO:0000256" key="2">
    <source>
        <dbReference type="ARBA" id="ARBA00022723"/>
    </source>
</evidence>
<dbReference type="Proteomes" id="UP000315750">
    <property type="component" value="Chromosome"/>
</dbReference>
<dbReference type="InterPro" id="IPR017850">
    <property type="entry name" value="Alkaline_phosphatase_core_sf"/>
</dbReference>
<dbReference type="InterPro" id="IPR024607">
    <property type="entry name" value="Sulfatase_CS"/>
</dbReference>
<gene>
    <name evidence="7" type="primary">atsA_8</name>
    <name evidence="7" type="ORF">Pan181_14580</name>
</gene>
<evidence type="ECO:0000259" key="6">
    <source>
        <dbReference type="Pfam" id="PF00884"/>
    </source>
</evidence>
<feature type="signal peptide" evidence="5">
    <location>
        <begin position="1"/>
        <end position="29"/>
    </location>
</feature>
<dbReference type="Gene3D" id="3.40.720.10">
    <property type="entry name" value="Alkaline Phosphatase, subunit A"/>
    <property type="match status" value="1"/>
</dbReference>
<sequence length="463" mass="51209" precursor="true">MYTPTNRTVRMAMTLAGMSLCLAPAWCTAADRRPNVIVIMSDDQGSIDAGCYGATVIKTAATDALANQGVRFTQYYSAAPVCSPSRAGLLTGCYPWRVGMPGNGSGPPSEEHDNLATYTGSGLPVGGFTMPGMFQKAGYATAHIGKWHLGVGVGCQPLQQGFDYSFGFMGGCIDNYSHFNYWGGPNRHDLWENGERVHRPGEFFPDLMVEKAESFIDSHRDKPFFMYFAINVPHYPYQGDSKWIEYYNERQVPYPRNLYAAWVSTLDDRLAQLMKYLDDTGLRENTIVVYQADNGYSTEQRAHHGGGSSGKYRGAKFSIYEGGTRLPAIISWPGHLPAGEVRSQVAHGCDWLPTLAEICDVPVDSQAKLNGRSLLKVIQSADASTPHDAVCWQFQQQWAVRQGPWKLMRDPQTHDGTTAPALVDGHWFLANIDDDPSESTNLASSHPELVEKLKQVYQREAAQ</sequence>
<dbReference type="PROSITE" id="PS00523">
    <property type="entry name" value="SULFATASE_1"/>
    <property type="match status" value="1"/>
</dbReference>
<dbReference type="AlphaFoldDB" id="A0A518AKL5"/>
<protein>
    <submittedName>
        <fullName evidence="7">Arylsulfatase</fullName>
        <ecNumber evidence="7">3.1.6.1</ecNumber>
    </submittedName>
</protein>
<dbReference type="EC" id="3.1.6.1" evidence="7"/>
<accession>A0A518AKL5</accession>
<feature type="domain" description="Sulfatase N-terminal" evidence="6">
    <location>
        <begin position="34"/>
        <end position="359"/>
    </location>
</feature>
<dbReference type="SUPFAM" id="SSF53649">
    <property type="entry name" value="Alkaline phosphatase-like"/>
    <property type="match status" value="1"/>
</dbReference>
<dbReference type="PROSITE" id="PS00149">
    <property type="entry name" value="SULFATASE_2"/>
    <property type="match status" value="1"/>
</dbReference>
<keyword evidence="5" id="KW-0732">Signal</keyword>
<evidence type="ECO:0000256" key="4">
    <source>
        <dbReference type="ARBA" id="ARBA00022837"/>
    </source>
</evidence>
<evidence type="ECO:0000256" key="3">
    <source>
        <dbReference type="ARBA" id="ARBA00022801"/>
    </source>
</evidence>
<dbReference type="InterPro" id="IPR000917">
    <property type="entry name" value="Sulfatase_N"/>
</dbReference>
<keyword evidence="3 7" id="KW-0378">Hydrolase</keyword>
<dbReference type="GO" id="GO:0004065">
    <property type="term" value="F:arylsulfatase activity"/>
    <property type="evidence" value="ECO:0007669"/>
    <property type="project" value="UniProtKB-EC"/>
</dbReference>
<keyword evidence="8" id="KW-1185">Reference proteome</keyword>
<dbReference type="PANTHER" id="PTHR42693">
    <property type="entry name" value="ARYLSULFATASE FAMILY MEMBER"/>
    <property type="match status" value="1"/>
</dbReference>
<keyword evidence="2" id="KW-0479">Metal-binding</keyword>
<proteinExistence type="inferred from homology"/>
<dbReference type="Pfam" id="PF00884">
    <property type="entry name" value="Sulfatase"/>
    <property type="match status" value="1"/>
</dbReference>
<comment type="similarity">
    <text evidence="1">Belongs to the sulfatase family.</text>
</comment>
<dbReference type="KEGG" id="amuc:Pan181_14580"/>
<evidence type="ECO:0000313" key="8">
    <source>
        <dbReference type="Proteomes" id="UP000315750"/>
    </source>
</evidence>
<dbReference type="Gene3D" id="3.30.1120.10">
    <property type="match status" value="1"/>
</dbReference>
<keyword evidence="4" id="KW-0106">Calcium</keyword>
<evidence type="ECO:0000256" key="1">
    <source>
        <dbReference type="ARBA" id="ARBA00008779"/>
    </source>
</evidence>
<dbReference type="EMBL" id="CP036278">
    <property type="protein sequence ID" value="QDU55269.1"/>
    <property type="molecule type" value="Genomic_DNA"/>
</dbReference>
<dbReference type="PANTHER" id="PTHR42693:SF53">
    <property type="entry name" value="ENDO-4-O-SULFATASE"/>
    <property type="match status" value="1"/>
</dbReference>
<name>A0A518AKL5_9BACT</name>
<feature type="chain" id="PRO_5022023653" evidence="5">
    <location>
        <begin position="30"/>
        <end position="463"/>
    </location>
</feature>
<organism evidence="7 8">
    <name type="scientific">Aeoliella mucimassa</name>
    <dbReference type="NCBI Taxonomy" id="2527972"/>
    <lineage>
        <taxon>Bacteria</taxon>
        <taxon>Pseudomonadati</taxon>
        <taxon>Planctomycetota</taxon>
        <taxon>Planctomycetia</taxon>
        <taxon>Pirellulales</taxon>
        <taxon>Lacipirellulaceae</taxon>
        <taxon>Aeoliella</taxon>
    </lineage>
</organism>